<evidence type="ECO:0000256" key="8">
    <source>
        <dbReference type="ARBA" id="ARBA00022840"/>
    </source>
</evidence>
<keyword evidence="10" id="KW-0234">DNA repair</keyword>
<proteinExistence type="inferred from homology"/>
<dbReference type="InterPro" id="IPR014016">
    <property type="entry name" value="UvrD-like_ATP-bd"/>
</dbReference>
<keyword evidence="6 15" id="KW-0347">Helicase</keyword>
<dbReference type="GO" id="GO:0033202">
    <property type="term" value="C:DNA helicase complex"/>
    <property type="evidence" value="ECO:0007669"/>
    <property type="project" value="TreeGrafter"/>
</dbReference>
<dbReference type="InterPro" id="IPR000212">
    <property type="entry name" value="DNA_helicase_UvrD/REP"/>
</dbReference>
<evidence type="ECO:0000256" key="14">
    <source>
        <dbReference type="ARBA" id="ARBA00048988"/>
    </source>
</evidence>
<sequence length="1066" mass="117677">MSNQKNSQLTLLRQPPAQSITFDENQQKVIEHRGSPLVVLGGPGVGKSATLVARAQSYIAEGIDPDQILVLTYDRHRASELNDLIFAESERATSGSLVKTFPALAFAILRLHRARIGKNPPRLFAGPEQEYFIRELLAGAAEENLYQWPEQVLNASQTSAFARELRDLISRAIELGISPEELNSLSINQKFPLWAAASNFYTNYRELSGLAHENAFDSSEMIYQATVALEHDQEFREEIRSRHLVILVDEFHESDPAHRKLLEALYSDELTLYVDPDSAIGRFRGADPESIPSIFDRYLDSRGKPADQITLSLDYRAIKDITDLGVALAQRFSFSRMSAHRLRSSAVKAFDIKEARDASKPITLAQCESAHDEARLIAQYFQGKHLRDGIPYGEMAVIIRSPSTRATTLRRVFASLNIPVREEIQSLPLNKQPAVAPLLTLASLAFALAGKTLTNERTEELLPNTLIDELLLSRYGGADFLTLKRIRATLINSRESDDTRTSHQLIREYLTTSVADLEWSEFAPIKRISDLIASGKKAVRPGATSEDVLWALWSSAKDETGAPLAQRWQRDAIEGDENADRDLDGVLALFEAAARYADQRPGNTGDAFIKQLIFESIASDTIAARAQRPDVVSILTTHAAKGRQWSVVAVAGVEEGVWPNLTPRGSLLGSERLVESQREGSAIDRTSREYQLAALAALKDDERRLFYNAITRAKSSLIITTTVGEDARPSQFFSEVVEILNIDEEELSAVESGIYLTPARLVGALRKEAESADSARSQEAISILAYLHQAGLRVANPDSWYGAKEISSAAPLFSDTETISLSPSSLDTLHKCPLKWAFEFTGGRDSDSTAQIIGTTFHALAAKLKDGATLTALQDEMQLLWNQLSDQLDLGSGWSGKAELNRALEMLEKVVQYHQGSKRDLLAVEKSFTITLGKIKISGSVDRLEITSDGELYVVDLKTSKTAITKPEAIEHPQLAVYQLAISEGAFTELTESKLSAGAELFYPSVNKEGAVRPQPPMPGDEVRKIIENDGVTVAQSEFLAIDNKLCEFCALRTSCPVRPEGRSLR</sequence>
<dbReference type="InterPro" id="IPR014017">
    <property type="entry name" value="DNA_helicase_UvrD-like_C"/>
</dbReference>
<dbReference type="Pfam" id="PF13361">
    <property type="entry name" value="UvrD_C"/>
    <property type="match status" value="1"/>
</dbReference>
<feature type="binding site" evidence="15">
    <location>
        <begin position="41"/>
        <end position="48"/>
    </location>
    <ligand>
        <name>ATP</name>
        <dbReference type="ChEBI" id="CHEBI:30616"/>
    </ligand>
</feature>
<dbReference type="AlphaFoldDB" id="A0A965GDJ3"/>
<dbReference type="GO" id="GO:0043138">
    <property type="term" value="F:3'-5' DNA helicase activity"/>
    <property type="evidence" value="ECO:0007669"/>
    <property type="project" value="UniProtKB-EC"/>
</dbReference>
<evidence type="ECO:0000313" key="18">
    <source>
        <dbReference type="EMBL" id="NBR93605.1"/>
    </source>
</evidence>
<dbReference type="SUPFAM" id="SSF52540">
    <property type="entry name" value="P-loop containing nucleoside triphosphate hydrolases"/>
    <property type="match status" value="1"/>
</dbReference>
<dbReference type="Gene3D" id="3.40.50.300">
    <property type="entry name" value="P-loop containing nucleotide triphosphate hydrolases"/>
    <property type="match status" value="3"/>
</dbReference>
<dbReference type="GO" id="GO:0005829">
    <property type="term" value="C:cytosol"/>
    <property type="evidence" value="ECO:0007669"/>
    <property type="project" value="TreeGrafter"/>
</dbReference>
<evidence type="ECO:0000256" key="2">
    <source>
        <dbReference type="ARBA" id="ARBA00022722"/>
    </source>
</evidence>
<keyword evidence="2" id="KW-0540">Nuclease</keyword>
<keyword evidence="8 15" id="KW-0067">ATP-binding</keyword>
<evidence type="ECO:0000259" key="16">
    <source>
        <dbReference type="PROSITE" id="PS51198"/>
    </source>
</evidence>
<accession>A0A965GDJ3</accession>
<keyword evidence="11" id="KW-0413">Isomerase</keyword>
<dbReference type="GO" id="GO:0000725">
    <property type="term" value="P:recombinational repair"/>
    <property type="evidence" value="ECO:0007669"/>
    <property type="project" value="TreeGrafter"/>
</dbReference>
<gene>
    <name evidence="18" type="ORF">EBT44_01945</name>
</gene>
<dbReference type="GO" id="GO:0003677">
    <property type="term" value="F:DNA binding"/>
    <property type="evidence" value="ECO:0007669"/>
    <property type="project" value="UniProtKB-KW"/>
</dbReference>
<dbReference type="Gene3D" id="3.90.320.10">
    <property type="match status" value="1"/>
</dbReference>
<dbReference type="InterPro" id="IPR038726">
    <property type="entry name" value="PDDEXK_AddAB-type"/>
</dbReference>
<evidence type="ECO:0000256" key="15">
    <source>
        <dbReference type="PROSITE-ProRule" id="PRU00560"/>
    </source>
</evidence>
<evidence type="ECO:0000256" key="9">
    <source>
        <dbReference type="ARBA" id="ARBA00023125"/>
    </source>
</evidence>
<evidence type="ECO:0000256" key="12">
    <source>
        <dbReference type="ARBA" id="ARBA00034617"/>
    </source>
</evidence>
<dbReference type="PROSITE" id="PS51198">
    <property type="entry name" value="UVRD_HELICASE_ATP_BIND"/>
    <property type="match status" value="1"/>
</dbReference>
<protein>
    <recommendedName>
        <fullName evidence="13">DNA 3'-5' helicase</fullName>
        <ecNumber evidence="13">5.6.2.4</ecNumber>
    </recommendedName>
</protein>
<reference evidence="18" key="1">
    <citation type="submission" date="2018-10" db="EMBL/GenBank/DDBJ databases">
        <title>Iterative Subtractive Binning of Freshwater Chronoseries Metagenomes Recovers Nearly Complete Genomes from over Four Hundred Novel Species.</title>
        <authorList>
            <person name="Rodriguez-R L.M."/>
            <person name="Tsementzi D."/>
            <person name="Luo C."/>
            <person name="Konstantinidis K.T."/>
        </authorList>
    </citation>
    <scope>NUCLEOTIDE SEQUENCE</scope>
    <source>
        <strain evidence="18">WB5_2A_028</strain>
    </source>
</reference>
<feature type="domain" description="UvrD-like helicase ATP-binding" evidence="16">
    <location>
        <begin position="20"/>
        <end position="318"/>
    </location>
</feature>
<keyword evidence="9" id="KW-0238">DNA-binding</keyword>
<keyword evidence="5 15" id="KW-0378">Hydrolase</keyword>
<dbReference type="EMBL" id="RFXN01000013">
    <property type="protein sequence ID" value="NBR93605.1"/>
    <property type="molecule type" value="Genomic_DNA"/>
</dbReference>
<evidence type="ECO:0000256" key="6">
    <source>
        <dbReference type="ARBA" id="ARBA00022806"/>
    </source>
</evidence>
<dbReference type="Proteomes" id="UP000740727">
    <property type="component" value="Unassembled WGS sequence"/>
</dbReference>
<dbReference type="PANTHER" id="PTHR11070:SF59">
    <property type="entry name" value="DNA 3'-5' HELICASE"/>
    <property type="match status" value="1"/>
</dbReference>
<keyword evidence="7" id="KW-0269">Exonuclease</keyword>
<dbReference type="PROSITE" id="PS51217">
    <property type="entry name" value="UVRD_HELICASE_CTER"/>
    <property type="match status" value="1"/>
</dbReference>
<comment type="catalytic activity">
    <reaction evidence="14">
        <text>ATP + H2O = ADP + phosphate + H(+)</text>
        <dbReference type="Rhea" id="RHEA:13065"/>
        <dbReference type="ChEBI" id="CHEBI:15377"/>
        <dbReference type="ChEBI" id="CHEBI:15378"/>
        <dbReference type="ChEBI" id="CHEBI:30616"/>
        <dbReference type="ChEBI" id="CHEBI:43474"/>
        <dbReference type="ChEBI" id="CHEBI:456216"/>
        <dbReference type="EC" id="5.6.2.4"/>
    </reaction>
</comment>
<comment type="catalytic activity">
    <reaction evidence="12">
        <text>Couples ATP hydrolysis with the unwinding of duplex DNA by translocating in the 3'-5' direction.</text>
        <dbReference type="EC" id="5.6.2.4"/>
    </reaction>
</comment>
<dbReference type="InterPro" id="IPR027417">
    <property type="entry name" value="P-loop_NTPase"/>
</dbReference>
<dbReference type="GO" id="GO:0004527">
    <property type="term" value="F:exonuclease activity"/>
    <property type="evidence" value="ECO:0007669"/>
    <property type="project" value="UniProtKB-KW"/>
</dbReference>
<evidence type="ECO:0000256" key="5">
    <source>
        <dbReference type="ARBA" id="ARBA00022801"/>
    </source>
</evidence>
<keyword evidence="4" id="KW-0227">DNA damage</keyword>
<dbReference type="Pfam" id="PF00580">
    <property type="entry name" value="UvrD-helicase"/>
    <property type="match status" value="1"/>
</dbReference>
<evidence type="ECO:0000256" key="10">
    <source>
        <dbReference type="ARBA" id="ARBA00023204"/>
    </source>
</evidence>
<evidence type="ECO:0000256" key="1">
    <source>
        <dbReference type="ARBA" id="ARBA00009922"/>
    </source>
</evidence>
<evidence type="ECO:0000313" key="19">
    <source>
        <dbReference type="Proteomes" id="UP000740727"/>
    </source>
</evidence>
<dbReference type="InterPro" id="IPR011604">
    <property type="entry name" value="PDDEXK-like_dom_sf"/>
</dbReference>
<keyword evidence="3 15" id="KW-0547">Nucleotide-binding</keyword>
<organism evidence="18 19">
    <name type="scientific">Candidatus Fonsibacter lacus</name>
    <dbReference type="NCBI Taxonomy" id="2576439"/>
    <lineage>
        <taxon>Bacteria</taxon>
        <taxon>Pseudomonadati</taxon>
        <taxon>Pseudomonadota</taxon>
        <taxon>Alphaproteobacteria</taxon>
        <taxon>Candidatus Pelagibacterales</taxon>
        <taxon>Candidatus Pelagibacterales incertae sedis</taxon>
        <taxon>Candidatus Fonsibacter</taxon>
    </lineage>
</organism>
<dbReference type="InterPro" id="IPR013986">
    <property type="entry name" value="DExx_box_DNA_helicase_dom_sf"/>
</dbReference>
<evidence type="ECO:0000259" key="17">
    <source>
        <dbReference type="PROSITE" id="PS51217"/>
    </source>
</evidence>
<feature type="domain" description="UvrD-like helicase C-terminal" evidence="17">
    <location>
        <begin position="331"/>
        <end position="642"/>
    </location>
</feature>
<dbReference type="Gene3D" id="1.10.10.160">
    <property type="match status" value="1"/>
</dbReference>
<dbReference type="Pfam" id="PF12705">
    <property type="entry name" value="PDDEXK_1"/>
    <property type="match status" value="1"/>
</dbReference>
<dbReference type="PANTHER" id="PTHR11070">
    <property type="entry name" value="UVRD / RECB / PCRA DNA HELICASE FAMILY MEMBER"/>
    <property type="match status" value="1"/>
</dbReference>
<evidence type="ECO:0000256" key="7">
    <source>
        <dbReference type="ARBA" id="ARBA00022839"/>
    </source>
</evidence>
<dbReference type="EC" id="5.6.2.4" evidence="13"/>
<name>A0A965GDJ3_9PROT</name>
<evidence type="ECO:0000256" key="4">
    <source>
        <dbReference type="ARBA" id="ARBA00022763"/>
    </source>
</evidence>
<dbReference type="GO" id="GO:0005524">
    <property type="term" value="F:ATP binding"/>
    <property type="evidence" value="ECO:0007669"/>
    <property type="project" value="UniProtKB-UniRule"/>
</dbReference>
<evidence type="ECO:0000256" key="13">
    <source>
        <dbReference type="ARBA" id="ARBA00034808"/>
    </source>
</evidence>
<comment type="caution">
    <text evidence="18">The sequence shown here is derived from an EMBL/GenBank/DDBJ whole genome shotgun (WGS) entry which is preliminary data.</text>
</comment>
<evidence type="ECO:0000256" key="11">
    <source>
        <dbReference type="ARBA" id="ARBA00023235"/>
    </source>
</evidence>
<evidence type="ECO:0000256" key="3">
    <source>
        <dbReference type="ARBA" id="ARBA00022741"/>
    </source>
</evidence>
<comment type="similarity">
    <text evidence="1">Belongs to the helicase family. UvrD subfamily.</text>
</comment>